<proteinExistence type="predicted"/>
<organism evidence="1 2">
    <name type="scientific">Candidatus Nitrosomaritimum aestuariumsis</name>
    <dbReference type="NCBI Taxonomy" id="3342354"/>
    <lineage>
        <taxon>Archaea</taxon>
        <taxon>Nitrososphaerota</taxon>
        <taxon>Nitrososphaeria</taxon>
        <taxon>Nitrosopumilales</taxon>
        <taxon>Nitrosopumilaceae</taxon>
        <taxon>Candidatus Nitrosomaritimum</taxon>
    </lineage>
</organism>
<dbReference type="Proteomes" id="UP000559653">
    <property type="component" value="Unassembled WGS sequence"/>
</dbReference>
<evidence type="ECO:0000313" key="2">
    <source>
        <dbReference type="Proteomes" id="UP000559653"/>
    </source>
</evidence>
<dbReference type="EMBL" id="JACEMZ010000066">
    <property type="protein sequence ID" value="MBA4453057.1"/>
    <property type="molecule type" value="Genomic_DNA"/>
</dbReference>
<accession>A0AC60W067</accession>
<sequence length="284" mass="32636">MAETTQTTIFENDPDSSSYEHKQSLDQLQSQFSKFGLTANQCKVYIFLGKYGSKTAPEVCRALKLPRTETYHLLTTLQNKGVVSATFQHPIKFAALPLSNAIKSMLNTEKERVKKLENQEQELTKIWESIPNFHNEPEAAKEDKFQMLQGENQIYGKINDMIINTKKDFQIIGGEKDFLKFYHANFLEPLDKSELDLQILTNSSDRTLYVFDEIDRTNVKKIPSSAKGNICFVIKDNEEVLFFMKNSESGKENITAMWTNSEAMIYSKKLLFDLLWSKSKSIPL</sequence>
<protein>
    <submittedName>
        <fullName evidence="1">TrmB family transcriptional regulator</fullName>
    </submittedName>
</protein>
<evidence type="ECO:0000313" key="1">
    <source>
        <dbReference type="EMBL" id="MBA4453057.1"/>
    </source>
</evidence>
<reference evidence="1 2" key="1">
    <citation type="journal article" date="2020" name="Appl. Environ. Microbiol.">
        <title>Genomic Characteristics of a Novel Species of Ammonia-Oxidizing Archaea from the Jiulong River Estuary.</title>
        <authorList>
            <person name="Zou D."/>
            <person name="Wan R."/>
            <person name="Han L."/>
            <person name="Xu M.N."/>
            <person name="Liu Y."/>
            <person name="Liu H."/>
            <person name="Kao S.J."/>
            <person name="Li M."/>
        </authorList>
    </citation>
    <scope>NUCLEOTIDE SEQUENCE [LARGE SCALE GENOMIC DNA]</scope>
    <source>
        <strain evidence="1">W1bin1</strain>
    </source>
</reference>
<name>A0AC60W067_9ARCH</name>
<comment type="caution">
    <text evidence="1">The sequence shown here is derived from an EMBL/GenBank/DDBJ whole genome shotgun (WGS) entry which is preliminary data.</text>
</comment>
<gene>
    <name evidence="1" type="ORF">H2B03_07840</name>
</gene>